<dbReference type="Gene3D" id="3.90.226.10">
    <property type="entry name" value="2-enoyl-CoA Hydratase, Chain A, domain 1"/>
    <property type="match status" value="1"/>
</dbReference>
<evidence type="ECO:0000313" key="3">
    <source>
        <dbReference type="Proteomes" id="UP000223102"/>
    </source>
</evidence>
<keyword evidence="3" id="KW-1185">Reference proteome</keyword>
<name>A0A218KC41_9CAUD</name>
<dbReference type="PANTHER" id="PTHR10381:SF11">
    <property type="entry name" value="ATP-DEPENDENT CLP PROTEASE PROTEOLYTIC SUBUNIT, MITOCHONDRIAL"/>
    <property type="match status" value="1"/>
</dbReference>
<dbReference type="GO" id="GO:0006515">
    <property type="term" value="P:protein quality control for misfolded or incompletely synthesized proteins"/>
    <property type="evidence" value="ECO:0007669"/>
    <property type="project" value="TreeGrafter"/>
</dbReference>
<evidence type="ECO:0000256" key="1">
    <source>
        <dbReference type="ARBA" id="ARBA00007039"/>
    </source>
</evidence>
<comment type="similarity">
    <text evidence="1">Belongs to the peptidase S14 family.</text>
</comment>
<dbReference type="GO" id="GO:0051117">
    <property type="term" value="F:ATPase binding"/>
    <property type="evidence" value="ECO:0007669"/>
    <property type="project" value="TreeGrafter"/>
</dbReference>
<dbReference type="GO" id="GO:0004252">
    <property type="term" value="F:serine-type endopeptidase activity"/>
    <property type="evidence" value="ECO:0007669"/>
    <property type="project" value="InterPro"/>
</dbReference>
<dbReference type="GO" id="GO:0009368">
    <property type="term" value="C:endopeptidase Clp complex"/>
    <property type="evidence" value="ECO:0007669"/>
    <property type="project" value="TreeGrafter"/>
</dbReference>
<accession>A0A218KC41</accession>
<reference evidence="2 3" key="1">
    <citation type="submission" date="2015-06" db="EMBL/GenBank/DDBJ databases">
        <title>Complete genome sequence of Bacillus cereus phage PBC2.</title>
        <authorList>
            <person name="Kong M."/>
            <person name="Ryu S."/>
        </authorList>
    </citation>
    <scope>NUCLEOTIDE SEQUENCE [LARGE SCALE GENOMIC DNA]</scope>
</reference>
<sequence length="201" mass="22525">MTNTNNNETKNQEQKQQSTTIKRDFILNENVAESSVKDIVTGILAVNKHDAKKKKDDPNYVPEPITLVVNSFGGTVYDGFSLVGVIDSSDTPVHTYCYGKAMSMGFIIFASGHKRFASPLAFFMYHQISTMTGGFIQDIKESVEQSEALMTTYDNYILANTSVPKHLMDKAKSSKENWYIPAQEAFNYGLVDEILVSKRNK</sequence>
<dbReference type="InterPro" id="IPR029045">
    <property type="entry name" value="ClpP/crotonase-like_dom_sf"/>
</dbReference>
<gene>
    <name evidence="2" type="ORF">PBC2_160</name>
</gene>
<evidence type="ECO:0000313" key="2">
    <source>
        <dbReference type="EMBL" id="AKQ08475.1"/>
    </source>
</evidence>
<proteinExistence type="inferred from homology"/>
<dbReference type="GO" id="GO:0004176">
    <property type="term" value="F:ATP-dependent peptidase activity"/>
    <property type="evidence" value="ECO:0007669"/>
    <property type="project" value="InterPro"/>
</dbReference>
<dbReference type="PRINTS" id="PR00127">
    <property type="entry name" value="CLPPROTEASEP"/>
</dbReference>
<protein>
    <submittedName>
        <fullName evidence="2">Putative Clp endopeptidase</fullName>
    </submittedName>
</protein>
<dbReference type="Proteomes" id="UP000223102">
    <property type="component" value="Segment"/>
</dbReference>
<dbReference type="InterPro" id="IPR023562">
    <property type="entry name" value="ClpP/TepA"/>
</dbReference>
<dbReference type="PANTHER" id="PTHR10381">
    <property type="entry name" value="ATP-DEPENDENT CLP PROTEASE PROTEOLYTIC SUBUNIT"/>
    <property type="match status" value="1"/>
</dbReference>
<dbReference type="Pfam" id="PF00574">
    <property type="entry name" value="CLP_protease"/>
    <property type="match status" value="1"/>
</dbReference>
<organism evidence="2 3">
    <name type="scientific">Bacillus phage PBC2</name>
    <dbReference type="NCBI Taxonomy" id="1675029"/>
    <lineage>
        <taxon>Viruses</taxon>
        <taxon>Duplodnaviria</taxon>
        <taxon>Heunggongvirae</taxon>
        <taxon>Uroviricota</taxon>
        <taxon>Caudoviricetes</taxon>
        <taxon>Andregratiavirinae</taxon>
        <taxon>Haetaevirus</taxon>
        <taxon>Haetaevirus PBC2</taxon>
    </lineage>
</organism>
<dbReference type="InterPro" id="IPR001907">
    <property type="entry name" value="ClpP"/>
</dbReference>
<dbReference type="EMBL" id="KT070867">
    <property type="protein sequence ID" value="AKQ08475.1"/>
    <property type="molecule type" value="Genomic_DNA"/>
</dbReference>
<dbReference type="SUPFAM" id="SSF52096">
    <property type="entry name" value="ClpP/crotonase"/>
    <property type="match status" value="1"/>
</dbReference>